<dbReference type="PANTHER" id="PTHR33931:SF2">
    <property type="entry name" value="HOLIN-LIKE PROTEIN CIDA"/>
    <property type="match status" value="1"/>
</dbReference>
<evidence type="ECO:0000256" key="1">
    <source>
        <dbReference type="ARBA" id="ARBA00004651"/>
    </source>
</evidence>
<proteinExistence type="predicted"/>
<evidence type="ECO:0000256" key="6">
    <source>
        <dbReference type="SAM" id="Phobius"/>
    </source>
</evidence>
<feature type="transmembrane region" description="Helical" evidence="6">
    <location>
        <begin position="7"/>
        <end position="24"/>
    </location>
</feature>
<evidence type="ECO:0000313" key="8">
    <source>
        <dbReference type="Proteomes" id="UP000181899"/>
    </source>
</evidence>
<keyword evidence="5 6" id="KW-0472">Membrane</keyword>
<name>A0A1I5ERT3_9CLOT</name>
<gene>
    <name evidence="7" type="ORF">SAMN04488695_1206</name>
</gene>
<evidence type="ECO:0000256" key="4">
    <source>
        <dbReference type="ARBA" id="ARBA00022989"/>
    </source>
</evidence>
<dbReference type="AlphaFoldDB" id="A0A1I5ERT3"/>
<keyword evidence="2" id="KW-1003">Cell membrane</keyword>
<evidence type="ECO:0000313" key="7">
    <source>
        <dbReference type="EMBL" id="SFO14149.1"/>
    </source>
</evidence>
<dbReference type="PANTHER" id="PTHR33931">
    <property type="entry name" value="HOLIN-LIKE PROTEIN CIDA-RELATED"/>
    <property type="match status" value="1"/>
</dbReference>
<reference evidence="7 8" key="1">
    <citation type="submission" date="2016-10" db="EMBL/GenBank/DDBJ databases">
        <authorList>
            <person name="de Groot N.N."/>
        </authorList>
    </citation>
    <scope>NUCLEOTIDE SEQUENCE [LARGE SCALE GENOMIC DNA]</scope>
    <source>
        <strain evidence="7 8">ML2</strain>
    </source>
</reference>
<evidence type="ECO:0000256" key="5">
    <source>
        <dbReference type="ARBA" id="ARBA00023136"/>
    </source>
</evidence>
<dbReference type="InterPro" id="IPR005538">
    <property type="entry name" value="LrgA/CidA"/>
</dbReference>
<feature type="transmembrane region" description="Helical" evidence="6">
    <location>
        <begin position="59"/>
        <end position="78"/>
    </location>
</feature>
<evidence type="ECO:0000256" key="3">
    <source>
        <dbReference type="ARBA" id="ARBA00022692"/>
    </source>
</evidence>
<dbReference type="Proteomes" id="UP000181899">
    <property type="component" value="Unassembled WGS sequence"/>
</dbReference>
<dbReference type="Pfam" id="PF03788">
    <property type="entry name" value="LrgA"/>
    <property type="match status" value="1"/>
</dbReference>
<keyword evidence="3 6" id="KW-0812">Transmembrane</keyword>
<feature type="transmembrane region" description="Helical" evidence="6">
    <location>
        <begin position="84"/>
        <end position="107"/>
    </location>
</feature>
<dbReference type="EMBL" id="FOVK01000020">
    <property type="protein sequence ID" value="SFO14149.1"/>
    <property type="molecule type" value="Genomic_DNA"/>
</dbReference>
<keyword evidence="4 6" id="KW-1133">Transmembrane helix</keyword>
<evidence type="ECO:0000256" key="2">
    <source>
        <dbReference type="ARBA" id="ARBA00022475"/>
    </source>
</evidence>
<organism evidence="7 8">
    <name type="scientific">Proteiniclasticum ruminis</name>
    <dbReference type="NCBI Taxonomy" id="398199"/>
    <lineage>
        <taxon>Bacteria</taxon>
        <taxon>Bacillati</taxon>
        <taxon>Bacillota</taxon>
        <taxon>Clostridia</taxon>
        <taxon>Eubacteriales</taxon>
        <taxon>Clostridiaceae</taxon>
        <taxon>Proteiniclasticum</taxon>
    </lineage>
</organism>
<protein>
    <submittedName>
        <fullName evidence="7">Holin-like protein</fullName>
    </submittedName>
</protein>
<dbReference type="OrthoDB" id="3176438at2"/>
<keyword evidence="8" id="KW-1185">Reference proteome</keyword>
<accession>A0A1I5ERT3</accession>
<sequence length="116" mass="13058">MKLLRQLAWVLFMLFLGELLRVFLRISIPGTVIGMIILFLLLLSGRLKLEQVADISNFLLDHLAFFFVPAGVGLMANFQVIKEAWVPILSIIGISTVLVMGVTGWTIQLMKRRKSS</sequence>
<dbReference type="GO" id="GO:0005886">
    <property type="term" value="C:plasma membrane"/>
    <property type="evidence" value="ECO:0007669"/>
    <property type="project" value="UniProtKB-SubCell"/>
</dbReference>
<feature type="transmembrane region" description="Helical" evidence="6">
    <location>
        <begin position="30"/>
        <end position="47"/>
    </location>
</feature>
<dbReference type="RefSeq" id="WP_074913144.1">
    <property type="nucleotide sequence ID" value="NZ_FOVK01000020.1"/>
</dbReference>
<comment type="subcellular location">
    <subcellularLocation>
        <location evidence="1">Cell membrane</location>
        <topology evidence="1">Multi-pass membrane protein</topology>
    </subcellularLocation>
</comment>